<name>A0AAQ3SWL8_PASNO</name>
<sequence>MDAIFMQEHKVTKTMLSEGILSDDFAPSRETKNKSKSADDNFGGDFEYTKKAKGKKYVPGKPLVHVCMENIGC</sequence>
<protein>
    <submittedName>
        <fullName evidence="2">Uncharacterized protein</fullName>
    </submittedName>
</protein>
<dbReference type="EMBL" id="CP144747">
    <property type="protein sequence ID" value="WVZ62220.1"/>
    <property type="molecule type" value="Genomic_DNA"/>
</dbReference>
<proteinExistence type="predicted"/>
<dbReference type="AlphaFoldDB" id="A0AAQ3SWL8"/>
<reference evidence="2 3" key="1">
    <citation type="submission" date="2024-02" db="EMBL/GenBank/DDBJ databases">
        <title>High-quality chromosome-scale genome assembly of Pensacola bahiagrass (Paspalum notatum Flugge var. saurae).</title>
        <authorList>
            <person name="Vega J.M."/>
            <person name="Podio M."/>
            <person name="Orjuela J."/>
            <person name="Siena L.A."/>
            <person name="Pessino S.C."/>
            <person name="Combes M.C."/>
            <person name="Mariac C."/>
            <person name="Albertini E."/>
            <person name="Pupilli F."/>
            <person name="Ortiz J.P.A."/>
            <person name="Leblanc O."/>
        </authorList>
    </citation>
    <scope>NUCLEOTIDE SEQUENCE [LARGE SCALE GENOMIC DNA]</scope>
    <source>
        <strain evidence="2">R1</strain>
        <tissue evidence="2">Leaf</tissue>
    </source>
</reference>
<feature type="compositionally biased region" description="Basic and acidic residues" evidence="1">
    <location>
        <begin position="26"/>
        <end position="39"/>
    </location>
</feature>
<keyword evidence="3" id="KW-1185">Reference proteome</keyword>
<gene>
    <name evidence="2" type="ORF">U9M48_011988</name>
</gene>
<evidence type="ECO:0000313" key="2">
    <source>
        <dbReference type="EMBL" id="WVZ62220.1"/>
    </source>
</evidence>
<evidence type="ECO:0000313" key="3">
    <source>
        <dbReference type="Proteomes" id="UP001341281"/>
    </source>
</evidence>
<organism evidence="2 3">
    <name type="scientific">Paspalum notatum var. saurae</name>
    <dbReference type="NCBI Taxonomy" id="547442"/>
    <lineage>
        <taxon>Eukaryota</taxon>
        <taxon>Viridiplantae</taxon>
        <taxon>Streptophyta</taxon>
        <taxon>Embryophyta</taxon>
        <taxon>Tracheophyta</taxon>
        <taxon>Spermatophyta</taxon>
        <taxon>Magnoliopsida</taxon>
        <taxon>Liliopsida</taxon>
        <taxon>Poales</taxon>
        <taxon>Poaceae</taxon>
        <taxon>PACMAD clade</taxon>
        <taxon>Panicoideae</taxon>
        <taxon>Andropogonodae</taxon>
        <taxon>Paspaleae</taxon>
        <taxon>Paspalinae</taxon>
        <taxon>Paspalum</taxon>
    </lineage>
</organism>
<feature type="region of interest" description="Disordered" evidence="1">
    <location>
        <begin position="22"/>
        <end position="42"/>
    </location>
</feature>
<accession>A0AAQ3SWL8</accession>
<dbReference type="Proteomes" id="UP001341281">
    <property type="component" value="Chromosome 03"/>
</dbReference>
<evidence type="ECO:0000256" key="1">
    <source>
        <dbReference type="SAM" id="MobiDB-lite"/>
    </source>
</evidence>